<evidence type="ECO:0000256" key="1">
    <source>
        <dbReference type="SAM" id="MobiDB-lite"/>
    </source>
</evidence>
<evidence type="ECO:0000313" key="3">
    <source>
        <dbReference type="EMBL" id="MFA1553517.1"/>
    </source>
</evidence>
<reference evidence="3 4" key="1">
    <citation type="submission" date="2023-11" db="EMBL/GenBank/DDBJ databases">
        <title>Actinomadura monticuli sp. nov., isolated from volcanic ash.</title>
        <authorList>
            <person name="Lee S.D."/>
            <person name="Yang H."/>
            <person name="Kim I.S."/>
        </authorList>
    </citation>
    <scope>NUCLEOTIDE SEQUENCE [LARGE SCALE GENOMIC DNA]</scope>
    <source>
        <strain evidence="3 4">DSM 45346</strain>
    </source>
</reference>
<name>A0ABV4QSE4_9ACTN</name>
<gene>
    <name evidence="3" type="ORF">SM436_07425</name>
</gene>
<comment type="caution">
    <text evidence="3">The sequence shown here is derived from an EMBL/GenBank/DDBJ whole genome shotgun (WGS) entry which is preliminary data.</text>
</comment>
<dbReference type="EMBL" id="JAXCEH010000003">
    <property type="protein sequence ID" value="MFA1553517.1"/>
    <property type="molecule type" value="Genomic_DNA"/>
</dbReference>
<feature type="transmembrane region" description="Helical" evidence="2">
    <location>
        <begin position="99"/>
        <end position="119"/>
    </location>
</feature>
<evidence type="ECO:0000313" key="4">
    <source>
        <dbReference type="Proteomes" id="UP001569904"/>
    </source>
</evidence>
<dbReference type="RefSeq" id="WP_371939911.1">
    <property type="nucleotide sequence ID" value="NZ_JAXCEH010000003.1"/>
</dbReference>
<keyword evidence="2" id="KW-0812">Transmembrane</keyword>
<feature type="compositionally biased region" description="Polar residues" evidence="1">
    <location>
        <begin position="159"/>
        <end position="171"/>
    </location>
</feature>
<proteinExistence type="predicted"/>
<feature type="region of interest" description="Disordered" evidence="1">
    <location>
        <begin position="158"/>
        <end position="195"/>
    </location>
</feature>
<sequence>MTESLTNFLNDQQADPVTVQHAVRYLAASLSDYLPEEEMVERVTEVTGDPETVQSVMAGLQASGTALLAGDLMVLEALWADAATRDLVREAVSGAKNRLPTVTVFVVAAAVIYCAYLLATRGRKSVEKTTEYHRDGTWKTVEKVEYYRTSGPLQDLGQLFSQLDPQQQTPTVAPGQVDPQAPAASADPQSSIPQP</sequence>
<dbReference type="Proteomes" id="UP001569904">
    <property type="component" value="Unassembled WGS sequence"/>
</dbReference>
<evidence type="ECO:0000256" key="2">
    <source>
        <dbReference type="SAM" id="Phobius"/>
    </source>
</evidence>
<accession>A0ABV4QSE4</accession>
<keyword evidence="2" id="KW-0472">Membrane</keyword>
<protein>
    <submittedName>
        <fullName evidence="3">Uncharacterized protein</fullName>
    </submittedName>
</protein>
<keyword evidence="4" id="KW-1185">Reference proteome</keyword>
<organism evidence="3 4">
    <name type="scientific">Actinomadura chokoriensis</name>
    <dbReference type="NCBI Taxonomy" id="454156"/>
    <lineage>
        <taxon>Bacteria</taxon>
        <taxon>Bacillati</taxon>
        <taxon>Actinomycetota</taxon>
        <taxon>Actinomycetes</taxon>
        <taxon>Streptosporangiales</taxon>
        <taxon>Thermomonosporaceae</taxon>
        <taxon>Actinomadura</taxon>
    </lineage>
</organism>
<feature type="compositionally biased region" description="Low complexity" evidence="1">
    <location>
        <begin position="178"/>
        <end position="195"/>
    </location>
</feature>
<keyword evidence="2" id="KW-1133">Transmembrane helix</keyword>